<evidence type="ECO:0000313" key="5">
    <source>
        <dbReference type="Proteomes" id="UP001515480"/>
    </source>
</evidence>
<gene>
    <name evidence="4" type="ORF">AB1Y20_019540</name>
</gene>
<evidence type="ECO:0000256" key="2">
    <source>
        <dbReference type="SAM" id="Phobius"/>
    </source>
</evidence>
<feature type="transmembrane region" description="Helical" evidence="2">
    <location>
        <begin position="52"/>
        <end position="72"/>
    </location>
</feature>
<dbReference type="EMBL" id="JBGBPQ010000005">
    <property type="protein sequence ID" value="KAL1524653.1"/>
    <property type="molecule type" value="Genomic_DNA"/>
</dbReference>
<feature type="transmembrane region" description="Helical" evidence="2">
    <location>
        <begin position="101"/>
        <end position="123"/>
    </location>
</feature>
<dbReference type="Proteomes" id="UP001515480">
    <property type="component" value="Unassembled WGS sequence"/>
</dbReference>
<keyword evidence="2" id="KW-0472">Membrane</keyword>
<keyword evidence="5" id="KW-1185">Reference proteome</keyword>
<feature type="transmembrane region" description="Helical" evidence="2">
    <location>
        <begin position="135"/>
        <end position="156"/>
    </location>
</feature>
<organism evidence="4 5">
    <name type="scientific">Prymnesium parvum</name>
    <name type="common">Toxic golden alga</name>
    <dbReference type="NCBI Taxonomy" id="97485"/>
    <lineage>
        <taxon>Eukaryota</taxon>
        <taxon>Haptista</taxon>
        <taxon>Haptophyta</taxon>
        <taxon>Prymnesiophyceae</taxon>
        <taxon>Prymnesiales</taxon>
        <taxon>Prymnesiaceae</taxon>
        <taxon>Prymnesium</taxon>
    </lineage>
</organism>
<dbReference type="AlphaFoldDB" id="A0AB34JUD8"/>
<reference evidence="4 5" key="1">
    <citation type="journal article" date="2024" name="Science">
        <title>Giant polyketide synthase enzymes in the biosynthesis of giant marine polyether toxins.</title>
        <authorList>
            <person name="Fallon T.R."/>
            <person name="Shende V.V."/>
            <person name="Wierzbicki I.H."/>
            <person name="Pendleton A.L."/>
            <person name="Watervoot N.F."/>
            <person name="Auber R.P."/>
            <person name="Gonzalez D.J."/>
            <person name="Wisecaver J.H."/>
            <person name="Moore B.S."/>
        </authorList>
    </citation>
    <scope>NUCLEOTIDE SEQUENCE [LARGE SCALE GENOMIC DNA]</scope>
    <source>
        <strain evidence="4 5">12B1</strain>
    </source>
</reference>
<dbReference type="PANTHER" id="PTHR11360">
    <property type="entry name" value="MONOCARBOXYLATE TRANSPORTER"/>
    <property type="match status" value="1"/>
</dbReference>
<feature type="transmembrane region" description="Helical" evidence="2">
    <location>
        <begin position="372"/>
        <end position="396"/>
    </location>
</feature>
<feature type="transmembrane region" description="Helical" evidence="2">
    <location>
        <begin position="281"/>
        <end position="304"/>
    </location>
</feature>
<sequence length="412" mass="44928">MDDSKHPAVHPLFLLLCVMVAMTAIGHCQYTWTLFVPSIKRSLHVNFAQVQLGFSIFITLQTCSVLALGVLVTPKLYKAVMCAGSLLIGGAYYGLSVSSQLGHVYVCCAALGMGVGCVYNGCVSLAVRLFPRNRGLASGMAASGYGGGTLLTVSLLRSRIESDGYQLTFRWLGVYVSLISLAASSLLPHELWMEKKMEEPPPHLYRMDVPLKKAVRKDTFWLLYLLLVLITFVGLVVTAQLRPLAEAFDIPIKTFVYALQERADRMLNFISRPLWGSVSDVIGRLEALGLAFSMQAVVLVIWSAHLGDESYFVICSALSTFSWGEVYSIFPAIAADLYGVQHVSATFGALYTGKAVASILAGPVVSVVSDLLSWYLIIEVMAFLSLLDALLAVFVLKPRVDRETRPPAITLA</sequence>
<dbReference type="PROSITE" id="PS50850">
    <property type="entry name" value="MFS"/>
    <property type="match status" value="1"/>
</dbReference>
<feature type="domain" description="Major facilitator superfamily (MFS) profile" evidence="3">
    <location>
        <begin position="219"/>
        <end position="412"/>
    </location>
</feature>
<feature type="transmembrane region" description="Helical" evidence="2">
    <location>
        <begin position="12"/>
        <end position="32"/>
    </location>
</feature>
<dbReference type="Gene3D" id="1.20.1250.20">
    <property type="entry name" value="MFS general substrate transporter like domains"/>
    <property type="match status" value="2"/>
</dbReference>
<comment type="caution">
    <text evidence="4">The sequence shown here is derived from an EMBL/GenBank/DDBJ whole genome shotgun (WGS) entry which is preliminary data.</text>
</comment>
<dbReference type="InterPro" id="IPR011701">
    <property type="entry name" value="MFS"/>
</dbReference>
<dbReference type="GO" id="GO:0022857">
    <property type="term" value="F:transmembrane transporter activity"/>
    <property type="evidence" value="ECO:0007669"/>
    <property type="project" value="InterPro"/>
</dbReference>
<evidence type="ECO:0000313" key="4">
    <source>
        <dbReference type="EMBL" id="KAL1524653.1"/>
    </source>
</evidence>
<name>A0AB34JUD8_PRYPA</name>
<dbReference type="InterPro" id="IPR036259">
    <property type="entry name" value="MFS_trans_sf"/>
</dbReference>
<dbReference type="Pfam" id="PF07690">
    <property type="entry name" value="MFS_1"/>
    <property type="match status" value="2"/>
</dbReference>
<accession>A0AB34JUD8</accession>
<dbReference type="PANTHER" id="PTHR11360:SF304">
    <property type="entry name" value="MFS DOMAIN-CONTAINING PROTEIN"/>
    <property type="match status" value="1"/>
</dbReference>
<keyword evidence="2" id="KW-0812">Transmembrane</keyword>
<feature type="transmembrane region" description="Helical" evidence="2">
    <location>
        <begin position="168"/>
        <end position="187"/>
    </location>
</feature>
<dbReference type="GO" id="GO:0016020">
    <property type="term" value="C:membrane"/>
    <property type="evidence" value="ECO:0007669"/>
    <property type="project" value="UniProtKB-SubCell"/>
</dbReference>
<evidence type="ECO:0000259" key="3">
    <source>
        <dbReference type="PROSITE" id="PS50850"/>
    </source>
</evidence>
<feature type="transmembrane region" description="Helical" evidence="2">
    <location>
        <begin position="311"/>
        <end position="330"/>
    </location>
</feature>
<comment type="subcellular location">
    <subcellularLocation>
        <location evidence="1">Membrane</location>
        <topology evidence="1">Multi-pass membrane protein</topology>
    </subcellularLocation>
</comment>
<feature type="transmembrane region" description="Helical" evidence="2">
    <location>
        <begin position="79"/>
        <end position="95"/>
    </location>
</feature>
<dbReference type="SUPFAM" id="SSF103473">
    <property type="entry name" value="MFS general substrate transporter"/>
    <property type="match status" value="1"/>
</dbReference>
<proteinExistence type="predicted"/>
<protein>
    <recommendedName>
        <fullName evidence="3">Major facilitator superfamily (MFS) profile domain-containing protein</fullName>
    </recommendedName>
</protein>
<dbReference type="InterPro" id="IPR020846">
    <property type="entry name" value="MFS_dom"/>
</dbReference>
<evidence type="ECO:0000256" key="1">
    <source>
        <dbReference type="ARBA" id="ARBA00004141"/>
    </source>
</evidence>
<keyword evidence="2" id="KW-1133">Transmembrane helix</keyword>
<feature type="transmembrane region" description="Helical" evidence="2">
    <location>
        <begin position="221"/>
        <end position="241"/>
    </location>
</feature>
<dbReference type="InterPro" id="IPR050327">
    <property type="entry name" value="Proton-linked_MCT"/>
</dbReference>